<name>A0ABR0GNE7_9PEZI</name>
<dbReference type="EMBL" id="JAFFHA010000004">
    <property type="protein sequence ID" value="KAK4657290.1"/>
    <property type="molecule type" value="Genomic_DNA"/>
</dbReference>
<reference evidence="1 2" key="1">
    <citation type="journal article" date="2023" name="bioRxiv">
        <title>High-quality genome assemblies of four members of thePodospora anserinaspecies complex.</title>
        <authorList>
            <person name="Ament-Velasquez S.L."/>
            <person name="Vogan A.A."/>
            <person name="Wallerman O."/>
            <person name="Hartmann F."/>
            <person name="Gautier V."/>
            <person name="Silar P."/>
            <person name="Giraud T."/>
            <person name="Johannesson H."/>
        </authorList>
    </citation>
    <scope>NUCLEOTIDE SEQUENCE [LARGE SCALE GENOMIC DNA]</scope>
    <source>
        <strain evidence="1 2">CBS 415.72m</strain>
    </source>
</reference>
<organism evidence="1 2">
    <name type="scientific">Podospora pseudocomata</name>
    <dbReference type="NCBI Taxonomy" id="2093779"/>
    <lineage>
        <taxon>Eukaryota</taxon>
        <taxon>Fungi</taxon>
        <taxon>Dikarya</taxon>
        <taxon>Ascomycota</taxon>
        <taxon>Pezizomycotina</taxon>
        <taxon>Sordariomycetes</taxon>
        <taxon>Sordariomycetidae</taxon>
        <taxon>Sordariales</taxon>
        <taxon>Podosporaceae</taxon>
        <taxon>Podospora</taxon>
    </lineage>
</organism>
<proteinExistence type="predicted"/>
<keyword evidence="2" id="KW-1185">Reference proteome</keyword>
<accession>A0ABR0GNE7</accession>
<protein>
    <submittedName>
        <fullName evidence="1">Uncharacterized protein</fullName>
    </submittedName>
</protein>
<gene>
    <name evidence="1" type="ORF">QC762_0044340</name>
</gene>
<comment type="caution">
    <text evidence="1">The sequence shown here is derived from an EMBL/GenBank/DDBJ whole genome shotgun (WGS) entry which is preliminary data.</text>
</comment>
<dbReference type="Proteomes" id="UP001323405">
    <property type="component" value="Unassembled WGS sequence"/>
</dbReference>
<evidence type="ECO:0000313" key="1">
    <source>
        <dbReference type="EMBL" id="KAK4657290.1"/>
    </source>
</evidence>
<sequence length="17" mass="2068">MFRISSRSRPRPHSEQP</sequence>
<evidence type="ECO:0000313" key="2">
    <source>
        <dbReference type="Proteomes" id="UP001323405"/>
    </source>
</evidence>